<dbReference type="WBParaSite" id="Hba_08619">
    <property type="protein sequence ID" value="Hba_08619"/>
    <property type="gene ID" value="Hba_08619"/>
</dbReference>
<name>A0A1I7WU02_HETBA</name>
<feature type="region of interest" description="Disordered" evidence="1">
    <location>
        <begin position="72"/>
        <end position="112"/>
    </location>
</feature>
<dbReference type="AlphaFoldDB" id="A0A1I7WU02"/>
<evidence type="ECO:0000256" key="1">
    <source>
        <dbReference type="SAM" id="MobiDB-lite"/>
    </source>
</evidence>
<feature type="compositionally biased region" description="Basic residues" evidence="1">
    <location>
        <begin position="90"/>
        <end position="100"/>
    </location>
</feature>
<organism evidence="2 3">
    <name type="scientific">Heterorhabditis bacteriophora</name>
    <name type="common">Entomopathogenic nematode worm</name>
    <dbReference type="NCBI Taxonomy" id="37862"/>
    <lineage>
        <taxon>Eukaryota</taxon>
        <taxon>Metazoa</taxon>
        <taxon>Ecdysozoa</taxon>
        <taxon>Nematoda</taxon>
        <taxon>Chromadorea</taxon>
        <taxon>Rhabditida</taxon>
        <taxon>Rhabditina</taxon>
        <taxon>Rhabditomorpha</taxon>
        <taxon>Strongyloidea</taxon>
        <taxon>Heterorhabditidae</taxon>
        <taxon>Heterorhabditis</taxon>
    </lineage>
</organism>
<evidence type="ECO:0000313" key="2">
    <source>
        <dbReference type="Proteomes" id="UP000095283"/>
    </source>
</evidence>
<keyword evidence="2" id="KW-1185">Reference proteome</keyword>
<dbReference type="Proteomes" id="UP000095283">
    <property type="component" value="Unplaced"/>
</dbReference>
<reference evidence="3" key="1">
    <citation type="submission" date="2016-11" db="UniProtKB">
        <authorList>
            <consortium name="WormBaseParasite"/>
        </authorList>
    </citation>
    <scope>IDENTIFICATION</scope>
</reference>
<proteinExistence type="predicted"/>
<sequence length="112" mass="13444">MLYQFGQETFRHFDDEFVSIRDEHIRMDVRTTEAIRKPRTFQVLLIYLCIQHMIVRNSERITLILFKESAKSQKTVESLIISRPGDDKRGKKKHDEKKKKKMEETKMQVTSK</sequence>
<evidence type="ECO:0000313" key="3">
    <source>
        <dbReference type="WBParaSite" id="Hba_08619"/>
    </source>
</evidence>
<protein>
    <submittedName>
        <fullName evidence="3">Uncharacterized protein</fullName>
    </submittedName>
</protein>
<accession>A0A1I7WU02</accession>